<dbReference type="Gene3D" id="3.40.50.620">
    <property type="entry name" value="HUPs"/>
    <property type="match status" value="1"/>
</dbReference>
<dbReference type="InterPro" id="IPR004821">
    <property type="entry name" value="Cyt_trans-like"/>
</dbReference>
<dbReference type="KEGG" id="hch:HCH_06993"/>
<dbReference type="GO" id="GO:0016779">
    <property type="term" value="F:nucleotidyltransferase activity"/>
    <property type="evidence" value="ECO:0007669"/>
    <property type="project" value="UniProtKB-KW"/>
</dbReference>
<dbReference type="HOGENOM" id="CLU_068406_0_0_6"/>
<dbReference type="Proteomes" id="UP000000238">
    <property type="component" value="Chromosome"/>
</dbReference>
<dbReference type="SUPFAM" id="SSF52374">
    <property type="entry name" value="Nucleotidylyl transferase"/>
    <property type="match status" value="1"/>
</dbReference>
<dbReference type="PANTHER" id="PTHR21342">
    <property type="entry name" value="PHOSPHOPANTETHEINE ADENYLYLTRANSFERASE"/>
    <property type="match status" value="1"/>
</dbReference>
<reference evidence="6 7" key="1">
    <citation type="journal article" date="2005" name="Nucleic Acids Res.">
        <title>Genomic blueprint of Hahella chejuensis, a marine microbe producing an algicidal agent.</title>
        <authorList>
            <person name="Jeong H."/>
            <person name="Yim J.H."/>
            <person name="Lee C."/>
            <person name="Choi S.-H."/>
            <person name="Park Y.K."/>
            <person name="Yoon S.H."/>
            <person name="Hur C.-G."/>
            <person name="Kang H.-Y."/>
            <person name="Kim D."/>
            <person name="Lee H.H."/>
            <person name="Park K.H."/>
            <person name="Park S.-H."/>
            <person name="Park H.-S."/>
            <person name="Lee H.K."/>
            <person name="Oh T.K."/>
            <person name="Kim J.F."/>
        </authorList>
    </citation>
    <scope>NUCLEOTIDE SEQUENCE [LARGE SCALE GENOMIC DNA]</scope>
    <source>
        <strain evidence="6 7">KCTC 2396</strain>
    </source>
</reference>
<dbReference type="InterPro" id="IPR015797">
    <property type="entry name" value="NUDIX_hydrolase-like_dom_sf"/>
</dbReference>
<keyword evidence="4" id="KW-0378">Hydrolase</keyword>
<dbReference type="GO" id="GO:0016787">
    <property type="term" value="F:hydrolase activity"/>
    <property type="evidence" value="ECO:0007669"/>
    <property type="project" value="UniProtKB-KW"/>
</dbReference>
<dbReference type="NCBIfam" id="NF003786">
    <property type="entry name" value="PRK05379.1-2"/>
    <property type="match status" value="1"/>
</dbReference>
<dbReference type="AlphaFoldDB" id="Q2S6W6"/>
<organism evidence="6 7">
    <name type="scientific">Hahella chejuensis (strain KCTC 2396)</name>
    <dbReference type="NCBI Taxonomy" id="349521"/>
    <lineage>
        <taxon>Bacteria</taxon>
        <taxon>Pseudomonadati</taxon>
        <taxon>Pseudomonadota</taxon>
        <taxon>Gammaproteobacteria</taxon>
        <taxon>Oceanospirillales</taxon>
        <taxon>Hahellaceae</taxon>
        <taxon>Hahella</taxon>
    </lineage>
</organism>
<accession>Q2S6W6</accession>
<evidence type="ECO:0000313" key="7">
    <source>
        <dbReference type="Proteomes" id="UP000000238"/>
    </source>
</evidence>
<keyword evidence="3" id="KW-0548">Nucleotidyltransferase</keyword>
<feature type="domain" description="Nudix hydrolase" evidence="5">
    <location>
        <begin position="254"/>
        <end position="390"/>
    </location>
</feature>
<dbReference type="Pfam" id="PF01467">
    <property type="entry name" value="CTP_transf_like"/>
    <property type="match status" value="1"/>
</dbReference>
<dbReference type="InterPro" id="IPR020084">
    <property type="entry name" value="NUDIX_hydrolase_CS"/>
</dbReference>
<keyword evidence="2" id="KW-0808">Transferase</keyword>
<protein>
    <submittedName>
        <fullName evidence="6">ADP-ribose pyrophosphatase</fullName>
    </submittedName>
</protein>
<evidence type="ECO:0000313" key="6">
    <source>
        <dbReference type="EMBL" id="ABC33608.1"/>
    </source>
</evidence>
<gene>
    <name evidence="6" type="ordered locus">HCH_06993</name>
</gene>
<dbReference type="PROSITE" id="PS00893">
    <property type="entry name" value="NUDIX_BOX"/>
    <property type="match status" value="1"/>
</dbReference>
<keyword evidence="7" id="KW-1185">Reference proteome</keyword>
<dbReference type="Pfam" id="PF00293">
    <property type="entry name" value="NUDIX"/>
    <property type="match status" value="1"/>
</dbReference>
<dbReference type="PANTHER" id="PTHR21342:SF0">
    <property type="entry name" value="BIFUNCTIONAL NMN ADENYLYLTRANSFERASE_NUDIX HYDROLASE"/>
    <property type="match status" value="1"/>
</dbReference>
<comment type="cofactor">
    <cofactor evidence="1">
        <name>Mg(2+)</name>
        <dbReference type="ChEBI" id="CHEBI:18420"/>
    </cofactor>
</comment>
<dbReference type="eggNOG" id="COG1051">
    <property type="taxonomic scope" value="Bacteria"/>
</dbReference>
<sequence length="392" mass="44334">MPIDRVHGTHESPEKKFKRTWKDRVPVNHSKEIAGMQNFEYDFLVFIGRFQPFHRGHLAVIEQGLRKARQMIVLCGSAHQPRSTRNPWSVSEREDMVRSALSKADNQRVHIAPLMDIVYNDEIWVRNVQSTVQGLVTAHHGMPHKSAKVGLIGHSKDHSSFYLKLFPQWGSVEVENVDGISATPVREAIFGVNQTDRRGGMHYLESSDADLALPAAVREKLAKFCLSEDYEEIKYEHDFIAKYKRAWSAAPYAPTFVTVDAVVVQSGHVLLVERKARPGKGLLALPGGFVDQNEKLLDACLRELREETRLKVPAPVLRGSIKAQQVFDDPHRSARGRTITHAFHIELEPSSELPKVKGGDDARQAMWVPLAELDPGKLYEDHYFIIQEMTGI</sequence>
<proteinExistence type="predicted"/>
<name>Q2S6W6_HAHCH</name>
<dbReference type="EMBL" id="CP000155">
    <property type="protein sequence ID" value="ABC33608.1"/>
    <property type="molecule type" value="Genomic_DNA"/>
</dbReference>
<evidence type="ECO:0000256" key="4">
    <source>
        <dbReference type="ARBA" id="ARBA00022801"/>
    </source>
</evidence>
<evidence type="ECO:0000256" key="3">
    <source>
        <dbReference type="ARBA" id="ARBA00022695"/>
    </source>
</evidence>
<dbReference type="PROSITE" id="PS51462">
    <property type="entry name" value="NUDIX"/>
    <property type="match status" value="1"/>
</dbReference>
<dbReference type="CDD" id="cd18873">
    <property type="entry name" value="NUDIX_NadM_like"/>
    <property type="match status" value="1"/>
</dbReference>
<dbReference type="NCBIfam" id="TIGR00125">
    <property type="entry name" value="cyt_tran_rel"/>
    <property type="match status" value="1"/>
</dbReference>
<dbReference type="eggNOG" id="COG1056">
    <property type="taxonomic scope" value="Bacteria"/>
</dbReference>
<evidence type="ECO:0000256" key="1">
    <source>
        <dbReference type="ARBA" id="ARBA00001946"/>
    </source>
</evidence>
<dbReference type="STRING" id="349521.HCH_06993"/>
<dbReference type="InterPro" id="IPR000086">
    <property type="entry name" value="NUDIX_hydrolase_dom"/>
</dbReference>
<dbReference type="NCBIfam" id="NF003788">
    <property type="entry name" value="PRK05379.1-5"/>
    <property type="match status" value="1"/>
</dbReference>
<evidence type="ECO:0000259" key="5">
    <source>
        <dbReference type="PROSITE" id="PS51462"/>
    </source>
</evidence>
<dbReference type="InterPro" id="IPR014729">
    <property type="entry name" value="Rossmann-like_a/b/a_fold"/>
</dbReference>
<dbReference type="SUPFAM" id="SSF55811">
    <property type="entry name" value="Nudix"/>
    <property type="match status" value="1"/>
</dbReference>
<dbReference type="Gene3D" id="3.90.79.10">
    <property type="entry name" value="Nucleoside Triphosphate Pyrophosphohydrolase"/>
    <property type="match status" value="1"/>
</dbReference>
<evidence type="ECO:0000256" key="2">
    <source>
        <dbReference type="ARBA" id="ARBA00022679"/>
    </source>
</evidence>